<keyword evidence="3" id="KW-1185">Reference proteome</keyword>
<dbReference type="SUPFAM" id="SSF88723">
    <property type="entry name" value="PIN domain-like"/>
    <property type="match status" value="1"/>
</dbReference>
<organism evidence="2 3">
    <name type="scientific">Candidatus Acidiferrum panamense</name>
    <dbReference type="NCBI Taxonomy" id="2741543"/>
    <lineage>
        <taxon>Bacteria</taxon>
        <taxon>Pseudomonadati</taxon>
        <taxon>Acidobacteriota</taxon>
        <taxon>Terriglobia</taxon>
        <taxon>Candidatus Acidiferrales</taxon>
        <taxon>Candidatus Acidiferrum</taxon>
    </lineage>
</organism>
<dbReference type="Pfam" id="PF01850">
    <property type="entry name" value="PIN"/>
    <property type="match status" value="1"/>
</dbReference>
<dbReference type="InterPro" id="IPR029060">
    <property type="entry name" value="PIN-like_dom_sf"/>
</dbReference>
<sequence>MIGLDTNILVRYLAQDDPVQSTKATEIIERRLTEESPGFVSVVAMVETVWVLDRAYGLGSDEIAAAIERTLQIDALVVEKEQEVFTAMIAFKQRKGSFADAIILALGARAGCSYTLTFDRKASRLSGFRLA</sequence>
<dbReference type="Proteomes" id="UP000567293">
    <property type="component" value="Unassembled WGS sequence"/>
</dbReference>
<evidence type="ECO:0000313" key="2">
    <source>
        <dbReference type="EMBL" id="MBA0083468.1"/>
    </source>
</evidence>
<dbReference type="PANTHER" id="PTHR39664">
    <property type="match status" value="1"/>
</dbReference>
<protein>
    <submittedName>
        <fullName evidence="2">Type II toxin-antitoxin system VapC family toxin</fullName>
    </submittedName>
</protein>
<dbReference type="PANTHER" id="PTHR39664:SF2">
    <property type="entry name" value="NUCLEIC ACID-BINDING PROTEIN, CONTAINING PIN DOMAIN-RELATED"/>
    <property type="match status" value="1"/>
</dbReference>
<reference evidence="2" key="1">
    <citation type="submission" date="2020-06" db="EMBL/GenBank/DDBJ databases">
        <title>Legume-microbial interactions unlock mineral nutrients during tropical forest succession.</title>
        <authorList>
            <person name="Epihov D.Z."/>
        </authorList>
    </citation>
    <scope>NUCLEOTIDE SEQUENCE [LARGE SCALE GENOMIC DNA]</scope>
    <source>
        <strain evidence="2">Pan2503</strain>
    </source>
</reference>
<dbReference type="CDD" id="cd18683">
    <property type="entry name" value="PIN_VapC-like"/>
    <property type="match status" value="1"/>
</dbReference>
<feature type="domain" description="PIN" evidence="1">
    <location>
        <begin position="4"/>
        <end position="125"/>
    </location>
</feature>
<dbReference type="InterPro" id="IPR002716">
    <property type="entry name" value="PIN_dom"/>
</dbReference>
<accession>A0A7V8NLA3</accession>
<dbReference type="AlphaFoldDB" id="A0A7V8NLA3"/>
<evidence type="ECO:0000259" key="1">
    <source>
        <dbReference type="Pfam" id="PF01850"/>
    </source>
</evidence>
<evidence type="ECO:0000313" key="3">
    <source>
        <dbReference type="Proteomes" id="UP000567293"/>
    </source>
</evidence>
<dbReference type="Gene3D" id="3.40.50.1010">
    <property type="entry name" value="5'-nuclease"/>
    <property type="match status" value="1"/>
</dbReference>
<dbReference type="EMBL" id="JACDQQ010000058">
    <property type="protein sequence ID" value="MBA0083468.1"/>
    <property type="molecule type" value="Genomic_DNA"/>
</dbReference>
<comment type="caution">
    <text evidence="2">The sequence shown here is derived from an EMBL/GenBank/DDBJ whole genome shotgun (WGS) entry which is preliminary data.</text>
</comment>
<proteinExistence type="predicted"/>
<gene>
    <name evidence="2" type="ORF">HRJ53_00575</name>
</gene>
<name>A0A7V8NLA3_9BACT</name>